<reference evidence="1 2" key="1">
    <citation type="submission" date="2018-12" db="EMBL/GenBank/DDBJ databases">
        <authorList>
            <person name="Li F."/>
        </authorList>
    </citation>
    <scope>NUCLEOTIDE SEQUENCE [LARGE SCALE GENOMIC DNA]</scope>
    <source>
        <strain evidence="1 2">11W25H-1</strain>
    </source>
</reference>
<organism evidence="1 2">
    <name type="scientific">Labedella phragmitis</name>
    <dbReference type="NCBI Taxonomy" id="2498849"/>
    <lineage>
        <taxon>Bacteria</taxon>
        <taxon>Bacillati</taxon>
        <taxon>Actinomycetota</taxon>
        <taxon>Actinomycetes</taxon>
        <taxon>Micrococcales</taxon>
        <taxon>Microbacteriaceae</taxon>
        <taxon>Labedella</taxon>
    </lineage>
</organism>
<keyword evidence="2" id="KW-1185">Reference proteome</keyword>
<dbReference type="Proteomes" id="UP000288547">
    <property type="component" value="Unassembled WGS sequence"/>
</dbReference>
<name>A0A444PPJ4_9MICO</name>
<evidence type="ECO:0000313" key="1">
    <source>
        <dbReference type="EMBL" id="RWZ46347.1"/>
    </source>
</evidence>
<protein>
    <submittedName>
        <fullName evidence="1">Acyl-CoA carboxylase subunit epsilon</fullName>
    </submittedName>
</protein>
<dbReference type="OrthoDB" id="5120802at2"/>
<gene>
    <name evidence="1" type="ORF">ELQ90_14940</name>
</gene>
<comment type="caution">
    <text evidence="1">The sequence shown here is derived from an EMBL/GenBank/DDBJ whole genome shotgun (WGS) entry which is preliminary data.</text>
</comment>
<dbReference type="AlphaFoldDB" id="A0A444PPJ4"/>
<accession>A0A444PPJ4</accession>
<dbReference type="Pfam" id="PF13822">
    <property type="entry name" value="ACC_epsilon"/>
    <property type="match status" value="1"/>
</dbReference>
<dbReference type="InterPro" id="IPR032716">
    <property type="entry name" value="ACC_epsilon"/>
</dbReference>
<proteinExistence type="predicted"/>
<evidence type="ECO:0000313" key="2">
    <source>
        <dbReference type="Proteomes" id="UP000288547"/>
    </source>
</evidence>
<sequence length="85" mass="9077">MAGRHAAPLKDAELGAPVSAVHVVTSAATPEEIAAVTVVIARQLEEEAARATTDDGPVRSRWSLSQRNLRAPLRPAPGAWRFPWA</sequence>
<dbReference type="RefSeq" id="WP_128496095.1">
    <property type="nucleotide sequence ID" value="NZ_RZNB01000007.1"/>
</dbReference>
<dbReference type="GO" id="GO:0003989">
    <property type="term" value="F:acetyl-CoA carboxylase activity"/>
    <property type="evidence" value="ECO:0007669"/>
    <property type="project" value="InterPro"/>
</dbReference>
<dbReference type="EMBL" id="RZNB01000007">
    <property type="protein sequence ID" value="RWZ46347.1"/>
    <property type="molecule type" value="Genomic_DNA"/>
</dbReference>
<dbReference type="GO" id="GO:0004658">
    <property type="term" value="F:propionyl-CoA carboxylase activity"/>
    <property type="evidence" value="ECO:0007669"/>
    <property type="project" value="InterPro"/>
</dbReference>